<feature type="binding site" evidence="15">
    <location>
        <position position="830"/>
    </location>
    <ligand>
        <name>ATP</name>
        <dbReference type="ChEBI" id="CHEBI:30616"/>
    </ligand>
</feature>
<feature type="domain" description="P-type ATPase C-terminal" evidence="20">
    <location>
        <begin position="971"/>
        <end position="1214"/>
    </location>
</feature>
<comment type="caution">
    <text evidence="21">The sequence shown here is derived from an EMBL/GenBank/DDBJ whole genome shotgun (WGS) entry which is preliminary data.</text>
</comment>
<feature type="binding site" evidence="15">
    <location>
        <position position="832"/>
    </location>
    <ligand>
        <name>ATP</name>
        <dbReference type="ChEBI" id="CHEBI:30616"/>
    </ligand>
</feature>
<dbReference type="Gene3D" id="2.70.150.10">
    <property type="entry name" value="Calcium-transporting ATPase, cytoplasmic transduction domain A"/>
    <property type="match status" value="1"/>
</dbReference>
<evidence type="ECO:0000256" key="2">
    <source>
        <dbReference type="ARBA" id="ARBA00004308"/>
    </source>
</evidence>
<feature type="transmembrane region" description="Helical" evidence="17">
    <location>
        <begin position="1034"/>
        <end position="1055"/>
    </location>
</feature>
<dbReference type="InterPro" id="IPR008250">
    <property type="entry name" value="ATPase_P-typ_transduc_dom_A_sf"/>
</dbReference>
<dbReference type="GO" id="GO:0005886">
    <property type="term" value="C:plasma membrane"/>
    <property type="evidence" value="ECO:0007669"/>
    <property type="project" value="TreeGrafter"/>
</dbReference>
<dbReference type="InterPro" id="IPR032631">
    <property type="entry name" value="P-type_ATPase_N"/>
</dbReference>
<dbReference type="GO" id="GO:0016887">
    <property type="term" value="F:ATP hydrolysis activity"/>
    <property type="evidence" value="ECO:0007669"/>
    <property type="project" value="InterPro"/>
</dbReference>
<feature type="binding site" evidence="15">
    <location>
        <position position="647"/>
    </location>
    <ligand>
        <name>ATP</name>
        <dbReference type="ChEBI" id="CHEBI:30616"/>
    </ligand>
</feature>
<comment type="catalytic activity">
    <reaction evidence="13">
        <text>a 1,2-diacyl-sn-glycero-3-phosphoethanolamine(out) + ATP + H2O = a 1,2-diacyl-sn-glycero-3-phosphoethanolamine(in) + ADP + phosphate + H(+)</text>
        <dbReference type="Rhea" id="RHEA:66132"/>
        <dbReference type="ChEBI" id="CHEBI:15377"/>
        <dbReference type="ChEBI" id="CHEBI:15378"/>
        <dbReference type="ChEBI" id="CHEBI:30616"/>
        <dbReference type="ChEBI" id="CHEBI:43474"/>
        <dbReference type="ChEBI" id="CHEBI:64612"/>
        <dbReference type="ChEBI" id="CHEBI:456216"/>
    </reaction>
    <physiologicalReaction direction="left-to-right" evidence="13">
        <dbReference type="Rhea" id="RHEA:66133"/>
    </physiologicalReaction>
</comment>
<feature type="transmembrane region" description="Helical" evidence="17">
    <location>
        <begin position="224"/>
        <end position="243"/>
    </location>
</feature>
<feature type="binding site" evidence="15">
    <location>
        <position position="925"/>
    </location>
    <ligand>
        <name>ATP</name>
        <dbReference type="ChEBI" id="CHEBI:30616"/>
    </ligand>
</feature>
<comment type="subcellular location">
    <subcellularLocation>
        <location evidence="2">Endomembrane system</location>
    </subcellularLocation>
    <subcellularLocation>
        <location evidence="1 17">Membrane</location>
        <topology evidence="1 17">Multi-pass membrane protein</topology>
    </subcellularLocation>
</comment>
<dbReference type="GO" id="GO:0140326">
    <property type="term" value="F:ATPase-coupled intramembrane lipid transporter activity"/>
    <property type="evidence" value="ECO:0007669"/>
    <property type="project" value="UniProtKB-EC"/>
</dbReference>
<keyword evidence="10 17" id="KW-1133">Transmembrane helix</keyword>
<accession>A0A507DQJ2</accession>
<dbReference type="SUPFAM" id="SSF81653">
    <property type="entry name" value="Calcium ATPase, transduction domain A"/>
    <property type="match status" value="1"/>
</dbReference>
<feature type="binding site" evidence="15">
    <location>
        <position position="688"/>
    </location>
    <ligand>
        <name>ATP</name>
        <dbReference type="ChEBI" id="CHEBI:30616"/>
    </ligand>
</feature>
<dbReference type="SUPFAM" id="SSF81665">
    <property type="entry name" value="Calcium ATPase, transmembrane domain M"/>
    <property type="match status" value="1"/>
</dbReference>
<evidence type="ECO:0000259" key="19">
    <source>
        <dbReference type="Pfam" id="PF16209"/>
    </source>
</evidence>
<gene>
    <name evidence="21" type="ORF">SeMB42_g00523</name>
</gene>
<feature type="transmembrane region" description="Helical" evidence="17">
    <location>
        <begin position="429"/>
        <end position="450"/>
    </location>
</feature>
<comment type="similarity">
    <text evidence="3 17">Belongs to the cation transport ATPase (P-type) (TC 3.A.3) family. Type IV subfamily.</text>
</comment>
<evidence type="ECO:0000313" key="21">
    <source>
        <dbReference type="EMBL" id="TPX53974.1"/>
    </source>
</evidence>
<reference evidence="21 22" key="1">
    <citation type="journal article" date="2019" name="Sci. Rep.">
        <title>Comparative genomics of chytrid fungi reveal insights into the obligate biotrophic and pathogenic lifestyle of Synchytrium endobioticum.</title>
        <authorList>
            <person name="van de Vossenberg B.T.L.H."/>
            <person name="Warris S."/>
            <person name="Nguyen H.D.T."/>
            <person name="van Gent-Pelzer M.P.E."/>
            <person name="Joly D.L."/>
            <person name="van de Geest H.C."/>
            <person name="Bonants P.J.M."/>
            <person name="Smith D.S."/>
            <person name="Levesque C.A."/>
            <person name="van der Lee T.A.J."/>
        </authorList>
    </citation>
    <scope>NUCLEOTIDE SEQUENCE [LARGE SCALE GENOMIC DNA]</scope>
    <source>
        <strain evidence="21 22">MB42</strain>
    </source>
</reference>
<evidence type="ECO:0000256" key="5">
    <source>
        <dbReference type="ARBA" id="ARBA00022723"/>
    </source>
</evidence>
<feature type="domain" description="P-type ATPase A" evidence="18">
    <location>
        <begin position="260"/>
        <end position="317"/>
    </location>
</feature>
<dbReference type="SUPFAM" id="SSF81660">
    <property type="entry name" value="Metal cation-transporting ATPase, ATP-binding domain N"/>
    <property type="match status" value="1"/>
</dbReference>
<dbReference type="InterPro" id="IPR018303">
    <property type="entry name" value="ATPase_P-typ_P_site"/>
</dbReference>
<dbReference type="AlphaFoldDB" id="A0A507DQJ2"/>
<protein>
    <recommendedName>
        <fullName evidence="17">Phospholipid-transporting ATPase</fullName>
        <ecNumber evidence="17">7.6.2.1</ecNumber>
    </recommendedName>
</protein>
<feature type="transmembrane region" description="Helical" evidence="17">
    <location>
        <begin position="1184"/>
        <end position="1202"/>
    </location>
</feature>
<dbReference type="GO" id="GO:0000287">
    <property type="term" value="F:magnesium ion binding"/>
    <property type="evidence" value="ECO:0007669"/>
    <property type="project" value="UniProtKB-UniRule"/>
</dbReference>
<evidence type="ECO:0000256" key="15">
    <source>
        <dbReference type="PIRSR" id="PIRSR606539-2"/>
    </source>
</evidence>
<feature type="binding site" evidence="16">
    <location>
        <position position="568"/>
    </location>
    <ligand>
        <name>Mg(2+)</name>
        <dbReference type="ChEBI" id="CHEBI:18420"/>
    </ligand>
</feature>
<feature type="transmembrane region" description="Helical" evidence="17">
    <location>
        <begin position="1082"/>
        <end position="1106"/>
    </location>
</feature>
<dbReference type="Pfam" id="PF00122">
    <property type="entry name" value="E1-E2_ATPase"/>
    <property type="match status" value="1"/>
</dbReference>
<dbReference type="SFLD" id="SFLDG00002">
    <property type="entry name" value="C1.7:_P-type_atpase_like"/>
    <property type="match status" value="1"/>
</dbReference>
<feature type="transmembrane region" description="Helical" evidence="17">
    <location>
        <begin position="1007"/>
        <end position="1028"/>
    </location>
</feature>
<dbReference type="InterPro" id="IPR044492">
    <property type="entry name" value="P_typ_ATPase_HD_dom"/>
</dbReference>
<feature type="binding site" evidence="16">
    <location>
        <position position="945"/>
    </location>
    <ligand>
        <name>Mg(2+)</name>
        <dbReference type="ChEBI" id="CHEBI:18420"/>
    </ligand>
</feature>
<keyword evidence="5 16" id="KW-0479">Metal-binding</keyword>
<name>A0A507DQJ2_9FUNG</name>
<comment type="cofactor">
    <cofactor evidence="16">
        <name>Mg(2+)</name>
        <dbReference type="ChEBI" id="CHEBI:18420"/>
    </cofactor>
</comment>
<comment type="catalytic activity">
    <reaction evidence="12 17">
        <text>ATP + H2O + phospholipidSide 1 = ADP + phosphate + phospholipidSide 2.</text>
        <dbReference type="EC" id="7.6.2.1"/>
    </reaction>
</comment>
<keyword evidence="11 17" id="KW-0472">Membrane</keyword>
<dbReference type="SFLD" id="SFLDF00027">
    <property type="entry name" value="p-type_atpase"/>
    <property type="match status" value="1"/>
</dbReference>
<evidence type="ECO:0000313" key="22">
    <source>
        <dbReference type="Proteomes" id="UP000317494"/>
    </source>
</evidence>
<feature type="binding site" evidence="15">
    <location>
        <position position="567"/>
    </location>
    <ligand>
        <name>ATP</name>
        <dbReference type="ChEBI" id="CHEBI:30616"/>
    </ligand>
</feature>
<feature type="domain" description="P-type ATPase N-terminal" evidence="19">
    <location>
        <begin position="173"/>
        <end position="225"/>
    </location>
</feature>
<evidence type="ECO:0000256" key="11">
    <source>
        <dbReference type="ARBA" id="ARBA00023136"/>
    </source>
</evidence>
<dbReference type="Gene3D" id="3.40.1110.10">
    <property type="entry name" value="Calcium-transporting ATPase, cytoplasmic domain N"/>
    <property type="match status" value="1"/>
</dbReference>
<dbReference type="Pfam" id="PF16209">
    <property type="entry name" value="PhoLip_ATPase_N"/>
    <property type="match status" value="1"/>
</dbReference>
<keyword evidence="4 17" id="KW-0812">Transmembrane</keyword>
<evidence type="ECO:0000256" key="17">
    <source>
        <dbReference type="RuleBase" id="RU362033"/>
    </source>
</evidence>
<evidence type="ECO:0000256" key="7">
    <source>
        <dbReference type="ARBA" id="ARBA00022840"/>
    </source>
</evidence>
<dbReference type="InterPro" id="IPR059000">
    <property type="entry name" value="ATPase_P-type_domA"/>
</dbReference>
<dbReference type="Gene3D" id="3.40.50.1000">
    <property type="entry name" value="HAD superfamily/HAD-like"/>
    <property type="match status" value="1"/>
</dbReference>
<proteinExistence type="inferred from homology"/>
<dbReference type="Proteomes" id="UP000317494">
    <property type="component" value="Unassembled WGS sequence"/>
</dbReference>
<feature type="binding site" evidence="16">
    <location>
        <position position="949"/>
    </location>
    <ligand>
        <name>Mg(2+)</name>
        <dbReference type="ChEBI" id="CHEBI:18420"/>
    </ligand>
</feature>
<dbReference type="PRINTS" id="PR00119">
    <property type="entry name" value="CATATPASE"/>
</dbReference>
<dbReference type="GO" id="GO:0005524">
    <property type="term" value="F:ATP binding"/>
    <property type="evidence" value="ECO:0007669"/>
    <property type="project" value="UniProtKB-UniRule"/>
</dbReference>
<dbReference type="FunFam" id="3.40.50.1000:FF:000001">
    <property type="entry name" value="Phospholipid-transporting ATPase IC"/>
    <property type="match status" value="1"/>
</dbReference>
<dbReference type="EMBL" id="QEAN01000010">
    <property type="protein sequence ID" value="TPX53974.1"/>
    <property type="molecule type" value="Genomic_DNA"/>
</dbReference>
<evidence type="ECO:0000256" key="4">
    <source>
        <dbReference type="ARBA" id="ARBA00022692"/>
    </source>
</evidence>
<dbReference type="PANTHER" id="PTHR24092:SF218">
    <property type="entry name" value="PHOSPHOLIPID-TRANSPORTING ATPASE"/>
    <property type="match status" value="1"/>
</dbReference>
<evidence type="ECO:0000256" key="6">
    <source>
        <dbReference type="ARBA" id="ARBA00022741"/>
    </source>
</evidence>
<dbReference type="InterPro" id="IPR001757">
    <property type="entry name" value="P_typ_ATPase"/>
</dbReference>
<dbReference type="InterPro" id="IPR023299">
    <property type="entry name" value="ATPase_P-typ_cyto_dom_N"/>
</dbReference>
<evidence type="ECO:0000256" key="14">
    <source>
        <dbReference type="PIRSR" id="PIRSR606539-1"/>
    </source>
</evidence>
<dbReference type="PANTHER" id="PTHR24092">
    <property type="entry name" value="PROBABLE PHOSPHOLIPID-TRANSPORTING ATPASE"/>
    <property type="match status" value="1"/>
</dbReference>
<evidence type="ECO:0000256" key="13">
    <source>
        <dbReference type="ARBA" id="ARBA00049128"/>
    </source>
</evidence>
<dbReference type="InterPro" id="IPR023214">
    <property type="entry name" value="HAD_sf"/>
</dbReference>
<keyword evidence="22" id="KW-1185">Reference proteome</keyword>
<dbReference type="PROSITE" id="PS00154">
    <property type="entry name" value="ATPASE_E1_E2"/>
    <property type="match status" value="1"/>
</dbReference>
<evidence type="ECO:0000256" key="16">
    <source>
        <dbReference type="PIRSR" id="PIRSR606539-3"/>
    </source>
</evidence>
<feature type="binding site" evidence="15">
    <location>
        <position position="831"/>
    </location>
    <ligand>
        <name>ATP</name>
        <dbReference type="ChEBI" id="CHEBI:30616"/>
    </ligand>
</feature>
<dbReference type="STRING" id="286115.A0A507DQJ2"/>
<dbReference type="InterPro" id="IPR006539">
    <property type="entry name" value="P-type_ATPase_IV"/>
</dbReference>
<feature type="binding site" evidence="15">
    <location>
        <position position="568"/>
    </location>
    <ligand>
        <name>ATP</name>
        <dbReference type="ChEBI" id="CHEBI:30616"/>
    </ligand>
</feature>
<feature type="transmembrane region" description="Helical" evidence="17">
    <location>
        <begin position="1121"/>
        <end position="1138"/>
    </location>
</feature>
<feature type="binding site" evidence="15">
    <location>
        <position position="566"/>
    </location>
    <ligand>
        <name>ATP</name>
        <dbReference type="ChEBI" id="CHEBI:30616"/>
    </ligand>
</feature>
<feature type="binding site" evidence="15">
    <location>
        <position position="712"/>
    </location>
    <ligand>
        <name>ATP</name>
        <dbReference type="ChEBI" id="CHEBI:30616"/>
    </ligand>
</feature>
<evidence type="ECO:0000256" key="1">
    <source>
        <dbReference type="ARBA" id="ARBA00004141"/>
    </source>
</evidence>
<evidence type="ECO:0000256" key="12">
    <source>
        <dbReference type="ARBA" id="ARBA00034036"/>
    </source>
</evidence>
<dbReference type="NCBIfam" id="TIGR01652">
    <property type="entry name" value="ATPase-Plipid"/>
    <property type="match status" value="1"/>
</dbReference>
<sequence>MAAECWNCPRGVRRSRILSGVTAFGVRPSTAAVSPVGRIAIPNISPRPNATLSASPDRIVVVTIALTNCLIQYFIASQVAMPDSLAPLSRSRSPVLPNQISNPPNGLTTTAAPKPYGVNPLVQVVENGSPVTKPDPTASSTANINVSKEKVTAATEPWLVNFPDQPSPKGKHAKNANYIKTTKYSLLTFLPLNLYNQFKRFYNLYFLVAAFSVFLPGGDTLSPISQVLPLVLVLIVNAIKEIIEDYLRWRADQAANNAPAIIVRNGKRISIRSKDVNTGDIVVVTKNKKFPVDAVLISSSYEDGSCFIQTAELDGETSLKRRGALQELAGMTSDEIVGRLGGFIESEQPNQRLDEFEGRLTLTHTPGGGTASTVYPLTLNQLMFRGATLRNTDYAYGIVIYAGRNTKIMKNFNQGKVKMSTLEKRMNHLIVAAFVFNLFLLVTSSIFSIFRGRFIYNKEQARIAAGLTQPMDYAIEWYLGPASTPGVYTSVKIITSFFAMYTYVIPISLFVSIEIVRLIQVTFMNWDGKMAGLQVDADGKEVLVPMKANNSNLNEDLAVVEYIFSDKTGTLTRNLMKLSNWYIGSTDYCEMNNPGCMGKVLNDSLLSNEDAKNIGLFARCVGLCNTVLPQRDDRTGETVYEAQSPDESALLQGLAGDDVILRSRTKQTVVLNILGKDEVYDHLALMDFTSDRKRMSVVVRSPKDGKLMLFCKGADNMLLARLSKDATVNPPAIIQQAEDALSHYSNSGLRTLVVGWKPLTEEEYSRFKHDFEAAEQALTDRTERIAAACDSIETDLIYLGCTAIEDRLQDQVSETLDYLLKCGIKVWLLTGDKQETAINIATSSKLIQADMILRTVSGANKRDVKYSLERIKADMANTPENRRNVLVVRGETLTTVFDGKLELDLLAIGQQCAAVVCARMAPLQKAMVVDLVRKKLKKITLAIGDGANDVSMIQAAHIGVGIMGKEGNQAVRAADYAFAEFRFLKRLIAVHGRYSYLRLTGIVYHSFYKNLAFIMIQWGFGFVSGWSAQIAMEQLFFTLFNVFYTSLYPIVSAVFERDVAEDKIGEYPQLMKEIRTGVFWNWWKACQTTCSALWHALVIFGSVYYVNSEGNLDHQGRTNGYWAQCYFLSTPLLLTVVWKSVTETKHFIVLTVFVIGASLALNTATMAIVSYFGYAQVGIFYLEHVLPAYYLCMLLVPAMAMLPDVGFKYLKRTYGASDADIISEEAVGGGGSIASSEMRELGVFDA</sequence>
<evidence type="ECO:0000259" key="20">
    <source>
        <dbReference type="Pfam" id="PF16212"/>
    </source>
</evidence>
<evidence type="ECO:0000256" key="10">
    <source>
        <dbReference type="ARBA" id="ARBA00022989"/>
    </source>
</evidence>
<dbReference type="SFLD" id="SFLDS00003">
    <property type="entry name" value="Haloacid_Dehalogenase"/>
    <property type="match status" value="1"/>
</dbReference>
<organism evidence="21 22">
    <name type="scientific">Synchytrium endobioticum</name>
    <dbReference type="NCBI Taxonomy" id="286115"/>
    <lineage>
        <taxon>Eukaryota</taxon>
        <taxon>Fungi</taxon>
        <taxon>Fungi incertae sedis</taxon>
        <taxon>Chytridiomycota</taxon>
        <taxon>Chytridiomycota incertae sedis</taxon>
        <taxon>Chytridiomycetes</taxon>
        <taxon>Synchytriales</taxon>
        <taxon>Synchytriaceae</taxon>
        <taxon>Synchytrium</taxon>
    </lineage>
</organism>
<dbReference type="FunFam" id="3.40.50.1000:FF:000203">
    <property type="entry name" value="Phospholipid-transporting ATPase"/>
    <property type="match status" value="1"/>
</dbReference>
<keyword evidence="9 17" id="KW-1278">Translocase</keyword>
<evidence type="ECO:0000256" key="8">
    <source>
        <dbReference type="ARBA" id="ARBA00022842"/>
    </source>
</evidence>
<feature type="binding site" evidence="15">
    <location>
        <position position="948"/>
    </location>
    <ligand>
        <name>ATP</name>
        <dbReference type="ChEBI" id="CHEBI:30616"/>
    </ligand>
</feature>
<evidence type="ECO:0000256" key="3">
    <source>
        <dbReference type="ARBA" id="ARBA00008109"/>
    </source>
</evidence>
<dbReference type="EC" id="7.6.2.1" evidence="17"/>
<feature type="binding site" evidence="16">
    <location>
        <position position="566"/>
    </location>
    <ligand>
        <name>Mg(2+)</name>
        <dbReference type="ChEBI" id="CHEBI:18420"/>
    </ligand>
</feature>
<evidence type="ECO:0000256" key="9">
    <source>
        <dbReference type="ARBA" id="ARBA00022967"/>
    </source>
</evidence>
<dbReference type="InterPro" id="IPR023298">
    <property type="entry name" value="ATPase_P-typ_TM_dom_sf"/>
</dbReference>
<feature type="active site" description="4-aspartylphosphate intermediate" evidence="14">
    <location>
        <position position="566"/>
    </location>
</feature>
<dbReference type="InterPro" id="IPR032630">
    <property type="entry name" value="P_typ_ATPase_c"/>
</dbReference>
<keyword evidence="6 15" id="KW-0547">Nucleotide-binding</keyword>
<dbReference type="SUPFAM" id="SSF56784">
    <property type="entry name" value="HAD-like"/>
    <property type="match status" value="1"/>
</dbReference>
<dbReference type="Pfam" id="PF13246">
    <property type="entry name" value="Cation_ATPase"/>
    <property type="match status" value="1"/>
</dbReference>
<feature type="binding site" evidence="15">
    <location>
        <position position="919"/>
    </location>
    <ligand>
        <name>ATP</name>
        <dbReference type="ChEBI" id="CHEBI:30616"/>
    </ligand>
</feature>
<dbReference type="VEuPathDB" id="FungiDB:SeMB42_g00523"/>
<dbReference type="NCBIfam" id="TIGR01494">
    <property type="entry name" value="ATPase_P-type"/>
    <property type="match status" value="1"/>
</dbReference>
<feature type="transmembrane region" description="Helical" evidence="17">
    <location>
        <begin position="493"/>
        <end position="516"/>
    </location>
</feature>
<keyword evidence="7 15" id="KW-0067">ATP-binding</keyword>
<keyword evidence="8 16" id="KW-0460">Magnesium</keyword>
<dbReference type="InterPro" id="IPR036412">
    <property type="entry name" value="HAD-like_sf"/>
</dbReference>
<evidence type="ECO:0000259" key="18">
    <source>
        <dbReference type="Pfam" id="PF00122"/>
    </source>
</evidence>
<feature type="transmembrane region" description="Helical" evidence="17">
    <location>
        <begin position="201"/>
        <end position="218"/>
    </location>
</feature>
<dbReference type="GO" id="GO:0045332">
    <property type="term" value="P:phospholipid translocation"/>
    <property type="evidence" value="ECO:0007669"/>
    <property type="project" value="TreeGrafter"/>
</dbReference>
<feature type="transmembrane region" description="Helical" evidence="17">
    <location>
        <begin position="1147"/>
        <end position="1172"/>
    </location>
</feature>
<feature type="binding site" evidence="15">
    <location>
        <position position="750"/>
    </location>
    <ligand>
        <name>ATP</name>
        <dbReference type="ChEBI" id="CHEBI:30616"/>
    </ligand>
</feature>
<dbReference type="Pfam" id="PF16212">
    <property type="entry name" value="PhoLip_ATPase_C"/>
    <property type="match status" value="1"/>
</dbReference>
<feature type="binding site" evidence="15">
    <location>
        <position position="949"/>
    </location>
    <ligand>
        <name>ATP</name>
        <dbReference type="ChEBI" id="CHEBI:30616"/>
    </ligand>
</feature>